<organism evidence="1 2">
    <name type="scientific">Marinifilum caeruleilacunae</name>
    <dbReference type="NCBI Taxonomy" id="2499076"/>
    <lineage>
        <taxon>Bacteria</taxon>
        <taxon>Pseudomonadati</taxon>
        <taxon>Bacteroidota</taxon>
        <taxon>Bacteroidia</taxon>
        <taxon>Marinilabiliales</taxon>
        <taxon>Marinifilaceae</taxon>
    </lineage>
</organism>
<dbReference type="Pfam" id="PF11383">
    <property type="entry name" value="DUF3187"/>
    <property type="match status" value="1"/>
</dbReference>
<keyword evidence="2" id="KW-1185">Reference proteome</keyword>
<proteinExistence type="predicted"/>
<dbReference type="InterPro" id="IPR021523">
    <property type="entry name" value="DUF3187"/>
</dbReference>
<dbReference type="EMBL" id="RZNH01000011">
    <property type="protein sequence ID" value="NOU59812.1"/>
    <property type="molecule type" value="Genomic_DNA"/>
</dbReference>
<evidence type="ECO:0000313" key="2">
    <source>
        <dbReference type="Proteomes" id="UP000732105"/>
    </source>
</evidence>
<sequence>MRIRLVVIFLFVGISVGYAQNHIEPFHTRNLSPLIHFFGIPNQNGGEVLQKKDFVFGNYLNIANNATLSRLQEETVYLDGEMYRNDIILRYGLFDKLEVELSVPLVRHSSGLMDPFITGWHNTFGLPAKGRDEMENYKLTYLYQENETTYVLMNEGKLDIGDIALRLTTPLLQNDKHLLSLSTFVKFSTGEKSQLIGSGTNDLGFNLSGRLLNDRADRGFTWFYSGGYMRIGSGAVLDDFLSRDILFGSLGSAYRINQKWIPKVQLDFHSGFYKESATRQLGKESIQLIIGTDYYISKKLNLSASFSEDLIVNTAPDFVLQFGVSYKL</sequence>
<evidence type="ECO:0000313" key="1">
    <source>
        <dbReference type="EMBL" id="NOU59812.1"/>
    </source>
</evidence>
<name>A0ABX1WUV5_9BACT</name>
<dbReference type="RefSeq" id="WP_171595088.1">
    <property type="nucleotide sequence ID" value="NZ_RZNH01000011.1"/>
</dbReference>
<accession>A0ABX1WUV5</accession>
<dbReference type="Proteomes" id="UP000732105">
    <property type="component" value="Unassembled WGS sequence"/>
</dbReference>
<protein>
    <submittedName>
        <fullName evidence="1">DUF3187 family protein</fullName>
    </submittedName>
</protein>
<reference evidence="1 2" key="1">
    <citation type="submission" date="2018-12" db="EMBL/GenBank/DDBJ databases">
        <title>Marinifilum JC070 sp. nov., a marine bacterium isolated from Yongle Blue Hole in the South China Sea.</title>
        <authorList>
            <person name="Fu T."/>
        </authorList>
    </citation>
    <scope>NUCLEOTIDE SEQUENCE [LARGE SCALE GENOMIC DNA]</scope>
    <source>
        <strain evidence="1 2">JC070</strain>
    </source>
</reference>
<comment type="caution">
    <text evidence="1">The sequence shown here is derived from an EMBL/GenBank/DDBJ whole genome shotgun (WGS) entry which is preliminary data.</text>
</comment>
<gene>
    <name evidence="1" type="ORF">ELS83_08260</name>
</gene>